<evidence type="ECO:0000256" key="2">
    <source>
        <dbReference type="ARBA" id="ARBA00000909"/>
    </source>
</evidence>
<keyword evidence="7 17" id="KW-0067">ATP-binding</keyword>
<evidence type="ECO:0000256" key="3">
    <source>
        <dbReference type="ARBA" id="ARBA00006001"/>
    </source>
</evidence>
<dbReference type="NCBIfam" id="TIGR00197">
    <property type="entry name" value="yjeF_nterm"/>
    <property type="match status" value="1"/>
</dbReference>
<proteinExistence type="inferred from homology"/>
<dbReference type="Pfam" id="PF01256">
    <property type="entry name" value="Carb_kinase"/>
    <property type="match status" value="1"/>
</dbReference>
<evidence type="ECO:0000256" key="5">
    <source>
        <dbReference type="ARBA" id="ARBA00022723"/>
    </source>
</evidence>
<feature type="binding site" evidence="18">
    <location>
        <position position="61"/>
    </location>
    <ligand>
        <name>K(+)</name>
        <dbReference type="ChEBI" id="CHEBI:29103"/>
    </ligand>
</feature>
<evidence type="ECO:0000256" key="15">
    <source>
        <dbReference type="ARBA" id="ARBA00048238"/>
    </source>
</evidence>
<evidence type="ECO:0000256" key="18">
    <source>
        <dbReference type="HAMAP-Rule" id="MF_01966"/>
    </source>
</evidence>
<keyword evidence="23" id="KW-1185">Reference proteome</keyword>
<dbReference type="PROSITE" id="PS01050">
    <property type="entry name" value="YJEF_C_2"/>
    <property type="match status" value="1"/>
</dbReference>
<feature type="binding site" evidence="18">
    <location>
        <position position="165"/>
    </location>
    <ligand>
        <name>K(+)</name>
        <dbReference type="ChEBI" id="CHEBI:29103"/>
    </ligand>
</feature>
<evidence type="ECO:0000313" key="23">
    <source>
        <dbReference type="Proteomes" id="UP001240250"/>
    </source>
</evidence>
<dbReference type="PIRSF" id="PIRSF017184">
    <property type="entry name" value="Nnr"/>
    <property type="match status" value="1"/>
</dbReference>
<keyword evidence="9 18" id="KW-0630">Potassium</keyword>
<dbReference type="Gene3D" id="3.40.50.10260">
    <property type="entry name" value="YjeF N-terminal domain"/>
    <property type="match status" value="1"/>
</dbReference>
<evidence type="ECO:0000256" key="17">
    <source>
        <dbReference type="HAMAP-Rule" id="MF_01965"/>
    </source>
</evidence>
<dbReference type="InterPro" id="IPR036652">
    <property type="entry name" value="YjeF_N_dom_sf"/>
</dbReference>
<name>A0ABU0GNX3_9CELL</name>
<evidence type="ECO:0000313" key="22">
    <source>
        <dbReference type="EMBL" id="MDQ0426262.1"/>
    </source>
</evidence>
<keyword evidence="13" id="KW-0511">Multifunctional enzyme</keyword>
<evidence type="ECO:0000256" key="4">
    <source>
        <dbReference type="ARBA" id="ARBA00009524"/>
    </source>
</evidence>
<feature type="domain" description="YjeF C-terminal" evidence="20">
    <location>
        <begin position="225"/>
        <end position="493"/>
    </location>
</feature>
<dbReference type="InterPro" id="IPR004443">
    <property type="entry name" value="YjeF_N_dom"/>
</dbReference>
<evidence type="ECO:0000259" key="20">
    <source>
        <dbReference type="PROSITE" id="PS51383"/>
    </source>
</evidence>
<dbReference type="PROSITE" id="PS51385">
    <property type="entry name" value="YJEF_N"/>
    <property type="match status" value="1"/>
</dbReference>
<dbReference type="InterPro" id="IPR029056">
    <property type="entry name" value="Ribokinase-like"/>
</dbReference>
<evidence type="ECO:0000256" key="9">
    <source>
        <dbReference type="ARBA" id="ARBA00022958"/>
    </source>
</evidence>
<dbReference type="HAMAP" id="MF_01966">
    <property type="entry name" value="NADHX_epimerase"/>
    <property type="match status" value="1"/>
</dbReference>
<comment type="similarity">
    <text evidence="18">Belongs to the NnrE/AIBP family.</text>
</comment>
<dbReference type="InterPro" id="IPR030677">
    <property type="entry name" value="Nnr"/>
</dbReference>
<keyword evidence="5 18" id="KW-0479">Metal-binding</keyword>
<evidence type="ECO:0000256" key="7">
    <source>
        <dbReference type="ARBA" id="ARBA00022840"/>
    </source>
</evidence>
<comment type="subunit">
    <text evidence="17">Homotetramer.</text>
</comment>
<dbReference type="EC" id="4.2.1.136" evidence="19"/>
<evidence type="ECO:0000256" key="8">
    <source>
        <dbReference type="ARBA" id="ARBA00022857"/>
    </source>
</evidence>
<keyword evidence="6 17" id="KW-0547">Nucleotide-binding</keyword>
<dbReference type="PROSITE" id="PS51383">
    <property type="entry name" value="YJEF_C_3"/>
    <property type="match status" value="1"/>
</dbReference>
<keyword evidence="8 17" id="KW-0521">NADP</keyword>
<comment type="function">
    <text evidence="14 19">Bifunctional enzyme that catalyzes the epimerization of the S- and R-forms of NAD(P)HX and the dehydration of the S-form of NAD(P)HX at the expense of ADP, which is converted to AMP. This allows the repair of both epimers of NAD(P)HX, a damaged form of NAD(P)H that is a result of enzymatic or heat-dependent hydration.</text>
</comment>
<evidence type="ECO:0000256" key="12">
    <source>
        <dbReference type="ARBA" id="ARBA00023239"/>
    </source>
</evidence>
<dbReference type="CDD" id="cd01171">
    <property type="entry name" value="YXKO-related"/>
    <property type="match status" value="1"/>
</dbReference>
<dbReference type="HAMAP" id="MF_01965">
    <property type="entry name" value="NADHX_dehydratase"/>
    <property type="match status" value="1"/>
</dbReference>
<evidence type="ECO:0000256" key="16">
    <source>
        <dbReference type="ARBA" id="ARBA00049209"/>
    </source>
</evidence>
<gene>
    <name evidence="18" type="primary">nnrE</name>
    <name evidence="17" type="synonym">nnrD</name>
    <name evidence="22" type="ORF">JO380_002643</name>
</gene>
<comment type="cofactor">
    <cofactor evidence="18 19">
        <name>K(+)</name>
        <dbReference type="ChEBI" id="CHEBI:29103"/>
    </cofactor>
    <text evidence="18 19">Binds 1 potassium ion per subunit.</text>
</comment>
<comment type="catalytic activity">
    <reaction evidence="15 17 19">
        <text>(6S)-NADHX + ADP = AMP + phosphate + NADH + H(+)</text>
        <dbReference type="Rhea" id="RHEA:32223"/>
        <dbReference type="ChEBI" id="CHEBI:15378"/>
        <dbReference type="ChEBI" id="CHEBI:43474"/>
        <dbReference type="ChEBI" id="CHEBI:57945"/>
        <dbReference type="ChEBI" id="CHEBI:64074"/>
        <dbReference type="ChEBI" id="CHEBI:456215"/>
        <dbReference type="ChEBI" id="CHEBI:456216"/>
        <dbReference type="EC" id="4.2.1.136"/>
    </reaction>
</comment>
<evidence type="ECO:0000256" key="1">
    <source>
        <dbReference type="ARBA" id="ARBA00000013"/>
    </source>
</evidence>
<dbReference type="Gene3D" id="3.40.1190.20">
    <property type="match status" value="1"/>
</dbReference>
<comment type="caution">
    <text evidence="18">Lacks conserved residue(s) required for the propagation of feature annotation.</text>
</comment>
<evidence type="ECO:0000256" key="6">
    <source>
        <dbReference type="ARBA" id="ARBA00022741"/>
    </source>
</evidence>
<dbReference type="EC" id="5.1.99.6" evidence="19"/>
<feature type="domain" description="YjeF N-terminal" evidence="21">
    <location>
        <begin position="2"/>
        <end position="219"/>
    </location>
</feature>
<dbReference type="RefSeq" id="WP_307416771.1">
    <property type="nucleotide sequence ID" value="NZ_CP194061.1"/>
</dbReference>
<evidence type="ECO:0000256" key="14">
    <source>
        <dbReference type="ARBA" id="ARBA00025153"/>
    </source>
</evidence>
<comment type="catalytic activity">
    <reaction evidence="16 17 19">
        <text>(6S)-NADPHX + ADP = AMP + phosphate + NADPH + H(+)</text>
        <dbReference type="Rhea" id="RHEA:32235"/>
        <dbReference type="ChEBI" id="CHEBI:15378"/>
        <dbReference type="ChEBI" id="CHEBI:43474"/>
        <dbReference type="ChEBI" id="CHEBI:57783"/>
        <dbReference type="ChEBI" id="CHEBI:64076"/>
        <dbReference type="ChEBI" id="CHEBI:456215"/>
        <dbReference type="ChEBI" id="CHEBI:456216"/>
        <dbReference type="EC" id="4.2.1.136"/>
    </reaction>
</comment>
<feature type="binding site" evidence="17">
    <location>
        <position position="308"/>
    </location>
    <ligand>
        <name>(6S)-NADPHX</name>
        <dbReference type="ChEBI" id="CHEBI:64076"/>
    </ligand>
</feature>
<comment type="function">
    <text evidence="18">Catalyzes the epimerization of the S- and R-forms of NAD(P)HX, a damaged form of NAD(P)H that is a result of enzymatic or heat-dependent hydration. This is a prerequisite for the S-specific NAD(P)H-hydrate dehydratase to allow the repair of both epimers of NAD(P)HX.</text>
</comment>
<keyword evidence="11 18" id="KW-0413">Isomerase</keyword>
<feature type="binding site" evidence="17">
    <location>
        <begin position="399"/>
        <end position="403"/>
    </location>
    <ligand>
        <name>AMP</name>
        <dbReference type="ChEBI" id="CHEBI:456215"/>
    </ligand>
</feature>
<feature type="binding site" evidence="17">
    <location>
        <position position="429"/>
    </location>
    <ligand>
        <name>(6S)-NADPHX</name>
        <dbReference type="ChEBI" id="CHEBI:64076"/>
    </ligand>
</feature>
<keyword evidence="10 17" id="KW-0520">NAD</keyword>
<dbReference type="PANTHER" id="PTHR12592:SF0">
    <property type="entry name" value="ATP-DEPENDENT (S)-NAD(P)H-HYDRATE DEHYDRATASE"/>
    <property type="match status" value="1"/>
</dbReference>
<dbReference type="Pfam" id="PF03853">
    <property type="entry name" value="YjeF_N"/>
    <property type="match status" value="1"/>
</dbReference>
<evidence type="ECO:0000256" key="13">
    <source>
        <dbReference type="ARBA" id="ARBA00023268"/>
    </source>
</evidence>
<feature type="binding site" evidence="17">
    <location>
        <position position="260"/>
    </location>
    <ligand>
        <name>(6S)-NADPHX</name>
        <dbReference type="ChEBI" id="CHEBI:64076"/>
    </ligand>
</feature>
<feature type="binding site" evidence="18">
    <location>
        <position position="162"/>
    </location>
    <ligand>
        <name>(6S)-NADPHX</name>
        <dbReference type="ChEBI" id="CHEBI:64076"/>
    </ligand>
</feature>
<feature type="binding site" evidence="17">
    <location>
        <position position="428"/>
    </location>
    <ligand>
        <name>AMP</name>
        <dbReference type="ChEBI" id="CHEBI:456215"/>
    </ligand>
</feature>
<evidence type="ECO:0000256" key="11">
    <source>
        <dbReference type="ARBA" id="ARBA00023235"/>
    </source>
</evidence>
<keyword evidence="12 17" id="KW-0456">Lyase</keyword>
<comment type="similarity">
    <text evidence="4 19">In the C-terminal section; belongs to the NnrD/CARKD family.</text>
</comment>
<comment type="catalytic activity">
    <reaction evidence="2 18 19">
        <text>(6R)-NADPHX = (6S)-NADPHX</text>
        <dbReference type="Rhea" id="RHEA:32227"/>
        <dbReference type="ChEBI" id="CHEBI:64076"/>
        <dbReference type="ChEBI" id="CHEBI:64077"/>
        <dbReference type="EC" id="5.1.99.6"/>
    </reaction>
</comment>
<dbReference type="InterPro" id="IPR000631">
    <property type="entry name" value="CARKD"/>
</dbReference>
<comment type="function">
    <text evidence="17">Catalyzes the dehydration of the S-form of NAD(P)HX at the expense of ADP, which is converted to AMP. Together with NAD(P)HX epimerase, which catalyzes the epimerization of the S- and R-forms, the enzyme allows the repair of both epimers of NAD(P)HX, a damaged form of NAD(P)H that is a result of enzymatic or heat-dependent hydration.</text>
</comment>
<comment type="catalytic activity">
    <reaction evidence="1 18 19">
        <text>(6R)-NADHX = (6S)-NADHX</text>
        <dbReference type="Rhea" id="RHEA:32215"/>
        <dbReference type="ChEBI" id="CHEBI:64074"/>
        <dbReference type="ChEBI" id="CHEBI:64075"/>
        <dbReference type="EC" id="5.1.99.6"/>
    </reaction>
</comment>
<comment type="similarity">
    <text evidence="3 19">In the N-terminal section; belongs to the NnrE/AIBP family.</text>
</comment>
<sequence length="496" mass="48316">MLLSWDAAAVRAAEEPLLAAGVPLMDRAAFGLATHVAHVLRDVRGRVGGAHVVLLVGPGNNGGDTLHAGARLARRGARVTAVLASPRVHGDGLAALRAAHGRVVPAHDDAAADALAGTVLAADVVLDGLLGIGGRGGVRGPGARLVGALAAAAARPVVVAVDVPSGVGVDDGTRTGAVAQADVTVTFGACKPALLLPPAADAAGRVEVVDLGLDLAGAPAVARLAGADVAALWPVPGRTSHKYARGVLGVVAGSDRYPGAAVLASGGALRAGVGMVRYVGSAGSQVLAAHPEVVVGEGRVQAWVVGPGVAPDDDAQRARARDALVHALAHDEPAAVDAGALDLLPDRVPPHVVLTPHAGELATLLSARGAAVDRADVEAAPLAHARRAHELTGATVLLKGATTVVVGAHGAVYAQADAPAWLATAGAGDVLAGVLGALLAGRAADAVDDPTLPAALAAAAAAVHGRAAHAANPGGPVTASDVAAAVPRVVAGLVTA</sequence>
<evidence type="ECO:0000256" key="10">
    <source>
        <dbReference type="ARBA" id="ARBA00023027"/>
    </source>
</evidence>
<evidence type="ECO:0000259" key="21">
    <source>
        <dbReference type="PROSITE" id="PS51385"/>
    </source>
</evidence>
<organism evidence="22 23">
    <name type="scientific">Cellulomonas iranensis</name>
    <dbReference type="NCBI Taxonomy" id="76862"/>
    <lineage>
        <taxon>Bacteria</taxon>
        <taxon>Bacillati</taxon>
        <taxon>Actinomycetota</taxon>
        <taxon>Actinomycetes</taxon>
        <taxon>Micrococcales</taxon>
        <taxon>Cellulomonadaceae</taxon>
        <taxon>Cellulomonas</taxon>
    </lineage>
</organism>
<comment type="caution">
    <text evidence="22">The sequence shown here is derived from an EMBL/GenBank/DDBJ whole genome shotgun (WGS) entry which is preliminary data.</text>
</comment>
<feature type="binding site" evidence="18">
    <location>
        <position position="127"/>
    </location>
    <ligand>
        <name>K(+)</name>
        <dbReference type="ChEBI" id="CHEBI:29103"/>
    </ligand>
</feature>
<dbReference type="SUPFAM" id="SSF53613">
    <property type="entry name" value="Ribokinase-like"/>
    <property type="match status" value="1"/>
</dbReference>
<dbReference type="SUPFAM" id="SSF64153">
    <property type="entry name" value="YjeF N-terminal domain-like"/>
    <property type="match status" value="1"/>
</dbReference>
<dbReference type="PANTHER" id="PTHR12592">
    <property type="entry name" value="ATP-DEPENDENT (S)-NAD(P)H-HYDRATE DEHYDRATASE FAMILY MEMBER"/>
    <property type="match status" value="1"/>
</dbReference>
<dbReference type="InterPro" id="IPR017953">
    <property type="entry name" value="Carbohydrate_kinase_pred_CS"/>
</dbReference>
<dbReference type="EMBL" id="JAUSVM010000001">
    <property type="protein sequence ID" value="MDQ0426262.1"/>
    <property type="molecule type" value="Genomic_DNA"/>
</dbReference>
<dbReference type="Proteomes" id="UP001240250">
    <property type="component" value="Unassembled WGS sequence"/>
</dbReference>
<comment type="cofactor">
    <cofactor evidence="17">
        <name>Mg(2+)</name>
        <dbReference type="ChEBI" id="CHEBI:18420"/>
    </cofactor>
</comment>
<protein>
    <recommendedName>
        <fullName evidence="19">Bifunctional NAD(P)H-hydrate repair enzyme</fullName>
    </recommendedName>
    <alternativeName>
        <fullName evidence="19">Nicotinamide nucleotide repair protein</fullName>
    </alternativeName>
    <domain>
        <recommendedName>
            <fullName evidence="19">ADP-dependent (S)-NAD(P)H-hydrate dehydratase</fullName>
            <ecNumber evidence="19">4.2.1.136</ecNumber>
        </recommendedName>
        <alternativeName>
            <fullName evidence="19">ADP-dependent NAD(P)HX dehydratase</fullName>
        </alternativeName>
    </domain>
    <domain>
        <recommendedName>
            <fullName evidence="19">NAD(P)H-hydrate epimerase</fullName>
            <ecNumber evidence="19">5.1.99.6</ecNumber>
        </recommendedName>
    </domain>
</protein>
<accession>A0ABU0GNX3</accession>
<comment type="similarity">
    <text evidence="17">Belongs to the NnrD/CARKD family.</text>
</comment>
<feature type="binding site" evidence="17">
    <location>
        <position position="357"/>
    </location>
    <ligand>
        <name>(6S)-NADPHX</name>
        <dbReference type="ChEBI" id="CHEBI:64076"/>
    </ligand>
</feature>
<feature type="binding site" evidence="18">
    <location>
        <begin position="60"/>
        <end position="64"/>
    </location>
    <ligand>
        <name>(6S)-NADPHX</name>
        <dbReference type="ChEBI" id="CHEBI:64076"/>
    </ligand>
</feature>
<reference evidence="22 23" key="1">
    <citation type="submission" date="2023-07" db="EMBL/GenBank/DDBJ databases">
        <title>Sequencing the genomes of 1000 actinobacteria strains.</title>
        <authorList>
            <person name="Klenk H.-P."/>
        </authorList>
    </citation>
    <scope>NUCLEOTIDE SEQUENCE [LARGE SCALE GENOMIC DNA]</scope>
    <source>
        <strain evidence="22 23">DSM 14785</strain>
    </source>
</reference>
<evidence type="ECO:0000256" key="19">
    <source>
        <dbReference type="PIRNR" id="PIRNR017184"/>
    </source>
</evidence>
<feature type="binding site" evidence="18">
    <location>
        <begin position="131"/>
        <end position="137"/>
    </location>
    <ligand>
        <name>(6S)-NADPHX</name>
        <dbReference type="ChEBI" id="CHEBI:64076"/>
    </ligand>
</feature>